<dbReference type="GO" id="GO:0050660">
    <property type="term" value="F:flavin adenine dinucleotide binding"/>
    <property type="evidence" value="ECO:0007669"/>
    <property type="project" value="InterPro"/>
</dbReference>
<gene>
    <name evidence="9" type="ORF">METZ01_LOCUS113537</name>
</gene>
<dbReference type="InterPro" id="IPR046373">
    <property type="entry name" value="Acyl-CoA_Oxase/DH_mid-dom_sf"/>
</dbReference>
<dbReference type="FunFam" id="1.20.140.10:FF:000001">
    <property type="entry name" value="Acyl-CoA dehydrogenase"/>
    <property type="match status" value="1"/>
</dbReference>
<dbReference type="InterPro" id="IPR006091">
    <property type="entry name" value="Acyl-CoA_Oxase/DH_mid-dom"/>
</dbReference>
<dbReference type="InterPro" id="IPR009075">
    <property type="entry name" value="AcylCo_DH/oxidase_C"/>
</dbReference>
<dbReference type="SUPFAM" id="SSF56645">
    <property type="entry name" value="Acyl-CoA dehydrogenase NM domain-like"/>
    <property type="match status" value="1"/>
</dbReference>
<dbReference type="Pfam" id="PF00441">
    <property type="entry name" value="Acyl-CoA_dh_1"/>
    <property type="match status" value="1"/>
</dbReference>
<feature type="domain" description="Acyl-CoA oxidase/dehydrogenase middle" evidence="7">
    <location>
        <begin position="120"/>
        <end position="216"/>
    </location>
</feature>
<comment type="cofactor">
    <cofactor evidence="1">
        <name>FAD</name>
        <dbReference type="ChEBI" id="CHEBI:57692"/>
    </cofactor>
</comment>
<feature type="domain" description="Acyl-CoA dehydrogenase/oxidase N-terminal" evidence="8">
    <location>
        <begin position="11"/>
        <end position="116"/>
    </location>
</feature>
<dbReference type="Gene3D" id="1.20.140.10">
    <property type="entry name" value="Butyryl-CoA Dehydrogenase, subunit A, domain 3"/>
    <property type="match status" value="1"/>
</dbReference>
<dbReference type="AlphaFoldDB" id="A0A381X8W4"/>
<evidence type="ECO:0000259" key="6">
    <source>
        <dbReference type="Pfam" id="PF00441"/>
    </source>
</evidence>
<protein>
    <recommendedName>
        <fullName evidence="10">Acyl-CoA dehydrogenase</fullName>
    </recommendedName>
</protein>
<proteinExistence type="inferred from homology"/>
<feature type="non-terminal residue" evidence="9">
    <location>
        <position position="1"/>
    </location>
</feature>
<dbReference type="Gene3D" id="1.10.540.10">
    <property type="entry name" value="Acyl-CoA dehydrogenase/oxidase, N-terminal domain"/>
    <property type="match status" value="1"/>
</dbReference>
<name>A0A381X8W4_9ZZZZ</name>
<dbReference type="GO" id="GO:0003995">
    <property type="term" value="F:acyl-CoA dehydrogenase activity"/>
    <property type="evidence" value="ECO:0007669"/>
    <property type="project" value="InterPro"/>
</dbReference>
<keyword evidence="4" id="KW-0274">FAD</keyword>
<comment type="similarity">
    <text evidence="2">Belongs to the acyl-CoA dehydrogenase family.</text>
</comment>
<dbReference type="PANTHER" id="PTHR43884">
    <property type="entry name" value="ACYL-COA DEHYDROGENASE"/>
    <property type="match status" value="1"/>
</dbReference>
<evidence type="ECO:0008006" key="10">
    <source>
        <dbReference type="Google" id="ProtNLM"/>
    </source>
</evidence>
<evidence type="ECO:0000259" key="8">
    <source>
        <dbReference type="Pfam" id="PF02771"/>
    </source>
</evidence>
<dbReference type="InterPro" id="IPR009100">
    <property type="entry name" value="AcylCoA_DH/oxidase_NM_dom_sf"/>
</dbReference>
<dbReference type="PANTHER" id="PTHR43884:SF40">
    <property type="entry name" value="ACYL-COA DEHYDROGENASE"/>
    <property type="match status" value="1"/>
</dbReference>
<keyword evidence="3" id="KW-0285">Flavoprotein</keyword>
<dbReference type="PIRSF" id="PIRSF016578">
    <property type="entry name" value="HsaA"/>
    <property type="match status" value="1"/>
</dbReference>
<dbReference type="Pfam" id="PF02771">
    <property type="entry name" value="Acyl-CoA_dh_N"/>
    <property type="match status" value="1"/>
</dbReference>
<evidence type="ECO:0000256" key="1">
    <source>
        <dbReference type="ARBA" id="ARBA00001974"/>
    </source>
</evidence>
<dbReference type="PROSITE" id="PS00073">
    <property type="entry name" value="ACYL_COA_DH_2"/>
    <property type="match status" value="1"/>
</dbReference>
<evidence type="ECO:0000313" key="9">
    <source>
        <dbReference type="EMBL" id="SVA60683.1"/>
    </source>
</evidence>
<dbReference type="SUPFAM" id="SSF47203">
    <property type="entry name" value="Acyl-CoA dehydrogenase C-terminal domain-like"/>
    <property type="match status" value="1"/>
</dbReference>
<organism evidence="9">
    <name type="scientific">marine metagenome</name>
    <dbReference type="NCBI Taxonomy" id="408172"/>
    <lineage>
        <taxon>unclassified sequences</taxon>
        <taxon>metagenomes</taxon>
        <taxon>ecological metagenomes</taxon>
    </lineage>
</organism>
<evidence type="ECO:0000256" key="3">
    <source>
        <dbReference type="ARBA" id="ARBA00022630"/>
    </source>
</evidence>
<dbReference type="Gene3D" id="2.40.110.10">
    <property type="entry name" value="Butyryl-CoA Dehydrogenase, subunit A, domain 2"/>
    <property type="match status" value="1"/>
</dbReference>
<keyword evidence="5" id="KW-0560">Oxidoreductase</keyword>
<evidence type="ECO:0000256" key="4">
    <source>
        <dbReference type="ARBA" id="ARBA00022827"/>
    </source>
</evidence>
<dbReference type="InterPro" id="IPR013786">
    <property type="entry name" value="AcylCoA_DH/ox_N"/>
</dbReference>
<feature type="domain" description="Acyl-CoA dehydrogenase/oxidase C-terminal" evidence="6">
    <location>
        <begin position="229"/>
        <end position="377"/>
    </location>
</feature>
<dbReference type="PROSITE" id="PS00072">
    <property type="entry name" value="ACYL_COA_DH_1"/>
    <property type="match status" value="1"/>
</dbReference>
<dbReference type="InterPro" id="IPR037069">
    <property type="entry name" value="AcylCoA_DH/ox_N_sf"/>
</dbReference>
<dbReference type="Pfam" id="PF02770">
    <property type="entry name" value="Acyl-CoA_dh_M"/>
    <property type="match status" value="1"/>
</dbReference>
<dbReference type="InterPro" id="IPR036250">
    <property type="entry name" value="AcylCo_DH-like_C"/>
</dbReference>
<dbReference type="EMBL" id="UINC01014177">
    <property type="protein sequence ID" value="SVA60683.1"/>
    <property type="molecule type" value="Genomic_DNA"/>
</dbReference>
<reference evidence="9" key="1">
    <citation type="submission" date="2018-05" db="EMBL/GenBank/DDBJ databases">
        <authorList>
            <person name="Lanie J.A."/>
            <person name="Ng W.-L."/>
            <person name="Kazmierczak K.M."/>
            <person name="Andrzejewski T.M."/>
            <person name="Davidsen T.M."/>
            <person name="Wayne K.J."/>
            <person name="Tettelin H."/>
            <person name="Glass J.I."/>
            <person name="Rusch D."/>
            <person name="Podicherti R."/>
            <person name="Tsui H.-C.T."/>
            <person name="Winkler M.E."/>
        </authorList>
    </citation>
    <scope>NUCLEOTIDE SEQUENCE</scope>
</reference>
<evidence type="ECO:0000259" key="7">
    <source>
        <dbReference type="Pfam" id="PF02770"/>
    </source>
</evidence>
<evidence type="ECO:0000256" key="5">
    <source>
        <dbReference type="ARBA" id="ARBA00023002"/>
    </source>
</evidence>
<dbReference type="FunFam" id="2.40.110.10:FF:000002">
    <property type="entry name" value="Acyl-CoA dehydrogenase fadE12"/>
    <property type="match status" value="1"/>
</dbReference>
<sequence>VAEKDNFDSYLKEIQSFTSELLIPNEDLLEEKSSVPEKVLKKIKDIGLFSISIPKEYGGKEFTMEEQVLLTFEFTQASAVFRSIFSTTIGLCSQALLDYGTKQQKDSYLPGMARGDVVGAFALTEPEAGSDAGSLKTTALKKGSGYIINGHKKYITNASFADVFLVMARTDPQSKSGEGVSAFLVDSKKQGIEISLPAKLLGQKGASACEIIFNDVFVSVDDLVGGVEGNGLKAALRGINHARTHVAATCVGQAIRLINEMIPFALGRKQFNKALADMPTIQNMIADSYVEMNAARSMTLEAARLFDSGDIPALEISSAKYFASEMVSRVADNALQILGGAGYLEDNVITRMYRDTRLFRLYEGTSQIQQRAIAKSLIKNYRDRK</sequence>
<accession>A0A381X8W4</accession>
<evidence type="ECO:0000256" key="2">
    <source>
        <dbReference type="ARBA" id="ARBA00009347"/>
    </source>
</evidence>
<dbReference type="InterPro" id="IPR006089">
    <property type="entry name" value="Acyl-CoA_DH_CS"/>
</dbReference>